<dbReference type="Gene3D" id="2.60.120.20">
    <property type="match status" value="1"/>
</dbReference>
<accession>A0A2P1GMQ0</accession>
<proteinExistence type="predicted"/>
<sequence length="585" mass="62279">MPRRPRSATPAVVPSAPRSRSQSAGRQKPRKPAQQKAPRKQTPKQQPKQRTENSQSGQKAGGSDSFEVTVNLGVISGVETENFSRTGSYFLSPVLLRDVDAATGPTPLSTRSAQYARYKVEYARIQLAAVVGSSGVSGTVAVVTSASDAGTGTPASFDAIAARPHRKGPVGRDIVYEVPKQQLHGPANGAFYTNPAEKQASTALGPRVEIFTIGRTTNVFMNAPFTGSLWRATMQVKYSFTNYSPQPGLADMETSNEERSVTVMTDEDHGVHLLTDAPIVGASRSGTNGNFLTDIVSSLADVAGGILGQLPILGPIAKAGLGFLRPIVGSPKRNFCAVHGIPTAKHIYSLHASYDAASNRNPLTVEQPIPQTVLRGKVQLQQITPSETSTGGGQTASYPLPTLSTMDVLADTNFAWTAPGWTEAAVETQDVAVVCAEGTYRVTGHTEGLPTWSHVFCHEGVTEGALAFINHVDPGPDRPMVLGDAHAALRSLPSPLATWGPFRKGVCHAPSLSLLNLKEVLCVRVHSNVWATEPLQAVEGLMLICPDTRVVMTVMPFPVRPGNGRAHFFTFIGWNAAGFPIEAIV</sequence>
<dbReference type="GO" id="GO:0044423">
    <property type="term" value="C:virion component"/>
    <property type="evidence" value="ECO:0007669"/>
    <property type="project" value="UniProtKB-KW"/>
</dbReference>
<evidence type="ECO:0000256" key="3">
    <source>
        <dbReference type="SAM" id="MobiDB-lite"/>
    </source>
</evidence>
<dbReference type="InterPro" id="IPR029053">
    <property type="entry name" value="Viral_coat"/>
</dbReference>
<feature type="compositionally biased region" description="Basic residues" evidence="3">
    <location>
        <begin position="27"/>
        <end position="42"/>
    </location>
</feature>
<feature type="domain" description="Astrovirus capsid protein inner core" evidence="4">
    <location>
        <begin position="22"/>
        <end position="243"/>
    </location>
</feature>
<name>A0A2P1GMQ0_9VIRU</name>
<evidence type="ECO:0000259" key="4">
    <source>
        <dbReference type="Pfam" id="PF03115"/>
    </source>
</evidence>
<protein>
    <submittedName>
        <fullName evidence="5">Capsid protein</fullName>
    </submittedName>
</protein>
<reference evidence="5" key="1">
    <citation type="journal article" date="2018" name="Nature">
        <title>The evolutionary history of vertebrate RNA viruses.</title>
        <authorList>
            <person name="Shi M."/>
            <person name="Lin X.D."/>
            <person name="Chen X."/>
            <person name="Tian J.H."/>
            <person name="Chen L.J."/>
            <person name="Li K."/>
            <person name="Wang W."/>
            <person name="Eden J.S."/>
            <person name="Shen J.J."/>
            <person name="Liu L."/>
            <person name="Holmes E.C."/>
            <person name="Zhang Y.Z."/>
        </authorList>
    </citation>
    <scope>NUCLEOTIDE SEQUENCE</scope>
    <source>
        <strain evidence="5">QSMS17356</strain>
    </source>
</reference>
<dbReference type="EMBL" id="MG600001">
    <property type="protein sequence ID" value="AVM87262.1"/>
    <property type="molecule type" value="Genomic_RNA"/>
</dbReference>
<feature type="region of interest" description="Disordered" evidence="3">
    <location>
        <begin position="1"/>
        <end position="64"/>
    </location>
</feature>
<dbReference type="Pfam" id="PF03115">
    <property type="entry name" value="Astro_capsid_N"/>
    <property type="match status" value="1"/>
</dbReference>
<evidence type="ECO:0000256" key="1">
    <source>
        <dbReference type="ARBA" id="ARBA00004328"/>
    </source>
</evidence>
<keyword evidence="2" id="KW-0946">Virion</keyword>
<organism evidence="5">
    <name type="scientific">Dongbei arctic lamprey hepevirus</name>
    <dbReference type="NCBI Taxonomy" id="2116396"/>
    <lineage>
        <taxon>Viruses</taxon>
        <taxon>Riboviria</taxon>
        <taxon>Orthornavirae</taxon>
        <taxon>Kitrinoviricota</taxon>
        <taxon>Alsuviricetes</taxon>
        <taxon>Hepelivirales</taxon>
        <taxon>Hepeviridae</taxon>
    </lineage>
</organism>
<evidence type="ECO:0000256" key="2">
    <source>
        <dbReference type="ARBA" id="ARBA00022844"/>
    </source>
</evidence>
<dbReference type="InterPro" id="IPR004337">
    <property type="entry name" value="Astro_capsid_N"/>
</dbReference>
<evidence type="ECO:0000313" key="5">
    <source>
        <dbReference type="EMBL" id="AVM87262.1"/>
    </source>
</evidence>
<comment type="subcellular location">
    <subcellularLocation>
        <location evidence="1">Virion</location>
    </subcellularLocation>
</comment>